<dbReference type="SUPFAM" id="SSF52540">
    <property type="entry name" value="P-loop containing nucleoside triphosphate hydrolases"/>
    <property type="match status" value="1"/>
</dbReference>
<feature type="compositionally biased region" description="Basic and acidic residues" evidence="1">
    <location>
        <begin position="7"/>
        <end position="20"/>
    </location>
</feature>
<feature type="region of interest" description="Disordered" evidence="1">
    <location>
        <begin position="216"/>
        <end position="236"/>
    </location>
</feature>
<feature type="non-terminal residue" evidence="2">
    <location>
        <position position="236"/>
    </location>
</feature>
<protein>
    <submittedName>
        <fullName evidence="2">TrwC protein</fullName>
    </submittedName>
</protein>
<feature type="compositionally biased region" description="Polar residues" evidence="1">
    <location>
        <begin position="220"/>
        <end position="236"/>
    </location>
</feature>
<dbReference type="InterPro" id="IPR027417">
    <property type="entry name" value="P-loop_NTPase"/>
</dbReference>
<organism evidence="2">
    <name type="scientific">mine drainage metagenome</name>
    <dbReference type="NCBI Taxonomy" id="410659"/>
    <lineage>
        <taxon>unclassified sequences</taxon>
        <taxon>metagenomes</taxon>
        <taxon>ecological metagenomes</taxon>
    </lineage>
</organism>
<dbReference type="Pfam" id="PF13604">
    <property type="entry name" value="AAA_30"/>
    <property type="match status" value="1"/>
</dbReference>
<evidence type="ECO:0000313" key="2">
    <source>
        <dbReference type="EMBL" id="EQD47249.1"/>
    </source>
</evidence>
<feature type="region of interest" description="Disordered" evidence="1">
    <location>
        <begin position="1"/>
        <end position="20"/>
    </location>
</feature>
<reference evidence="2" key="2">
    <citation type="journal article" date="2014" name="ISME J.">
        <title>Microbial stratification in low pH oxic and suboxic macroscopic growths along an acid mine drainage.</title>
        <authorList>
            <person name="Mendez-Garcia C."/>
            <person name="Mesa V."/>
            <person name="Sprenger R.R."/>
            <person name="Richter M."/>
            <person name="Diez M.S."/>
            <person name="Solano J."/>
            <person name="Bargiela R."/>
            <person name="Golyshina O.V."/>
            <person name="Manteca A."/>
            <person name="Ramos J.L."/>
            <person name="Gallego J.R."/>
            <person name="Llorente I."/>
            <person name="Martins Dos Santos V.A."/>
            <person name="Jensen O.N."/>
            <person name="Pelaez A.I."/>
            <person name="Sanchez J."/>
            <person name="Ferrer M."/>
        </authorList>
    </citation>
    <scope>NUCLEOTIDE SEQUENCE</scope>
</reference>
<sequence length="236" mass="24761">MAALATRADKNAPETRAAHADRWTAQAQALGIVPAQRTHTDSVAAAGWDAAQVARDAVAQAAAHLGERESVFRGQDLHREAARFAAGRVAWTEIAAALADAERTGALIRGDDGRLTTAAALESERETARRLDAGRGDHAAVLTERQFTRALAKFEAAKGFALSPEQRGAAQMILTGSDRFQGVQGLAGTGKTTLLAFVRDAAESAGWRVVGHSNGAEQAATMQRESGIQTTTTAAH</sequence>
<evidence type="ECO:0000256" key="1">
    <source>
        <dbReference type="SAM" id="MobiDB-lite"/>
    </source>
</evidence>
<name>T1B348_9ZZZZ</name>
<dbReference type="EMBL" id="AUZZ01006126">
    <property type="protein sequence ID" value="EQD47249.1"/>
    <property type="molecule type" value="Genomic_DNA"/>
</dbReference>
<comment type="caution">
    <text evidence="2">The sequence shown here is derived from an EMBL/GenBank/DDBJ whole genome shotgun (WGS) entry which is preliminary data.</text>
</comment>
<reference evidence="2" key="1">
    <citation type="submission" date="2013-08" db="EMBL/GenBank/DDBJ databases">
        <authorList>
            <person name="Mendez C."/>
            <person name="Richter M."/>
            <person name="Ferrer M."/>
            <person name="Sanchez J."/>
        </authorList>
    </citation>
    <scope>NUCLEOTIDE SEQUENCE</scope>
</reference>
<proteinExistence type="predicted"/>
<dbReference type="AlphaFoldDB" id="T1B348"/>
<accession>T1B348</accession>
<dbReference type="Gene3D" id="3.40.50.300">
    <property type="entry name" value="P-loop containing nucleotide triphosphate hydrolases"/>
    <property type="match status" value="1"/>
</dbReference>
<gene>
    <name evidence="2" type="ORF">B2A_08503</name>
</gene>